<evidence type="ECO:0000259" key="2">
    <source>
        <dbReference type="PROSITE" id="PS51832"/>
    </source>
</evidence>
<sequence>MNSPESIRVRSEHLRIGSRLRHSALDENDALVLTASTEISESLKQDLTDRQILDVFLHPEDASAMFSSPRRSQSPDSASRDSKGGDPSKEFPLESITLVSQQITEQLEAFAAKIPAAVENVGPPLRERANRIGCEPYNQHQQELLTEQFATTKKLMDTMIRHAVAGLSQDNRAIHTVARRASSELIRDSDQAYSASAEVSQNPGLTDRAIRTSVLAMAIAIEMGWDENLVREVGECGLVHDWGMHRLPEEIRNKKSELTQSERKLVAQHPLHTFDLLSKMQNIPDGVRIAAAQVHEKLDGTGYPRGLMGGQIHPYAKILHIADTYVALTEETWGRPAYIPYDVMTYLLSQVRLNTISSEVMKAMLEVVSLFPIGSHVELTDGTEARVIRRGQGLYTEPVVQRLDKNRSLRKDAAHDLLVDIANSNVKVSAPLPHPAREERRLDQAAIQEMPPI</sequence>
<evidence type="ECO:0000256" key="1">
    <source>
        <dbReference type="SAM" id="MobiDB-lite"/>
    </source>
</evidence>
<dbReference type="Gene3D" id="1.10.3210.10">
    <property type="entry name" value="Hypothetical protein af1432"/>
    <property type="match status" value="1"/>
</dbReference>
<feature type="compositionally biased region" description="Polar residues" evidence="1">
    <location>
        <begin position="65"/>
        <end position="77"/>
    </location>
</feature>
<dbReference type="InterPro" id="IPR003607">
    <property type="entry name" value="HD/PDEase_dom"/>
</dbReference>
<dbReference type="EC" id="3.1.4.52" evidence="3"/>
<accession>A0A5B9QQV7</accession>
<dbReference type="CDD" id="cd00077">
    <property type="entry name" value="HDc"/>
    <property type="match status" value="1"/>
</dbReference>
<name>A0A5B9QQV7_9BACT</name>
<dbReference type="InterPro" id="IPR037522">
    <property type="entry name" value="HD_GYP_dom"/>
</dbReference>
<feature type="domain" description="HD-GYP" evidence="2">
    <location>
        <begin position="183"/>
        <end position="379"/>
    </location>
</feature>
<dbReference type="Pfam" id="PF13487">
    <property type="entry name" value="HD_5"/>
    <property type="match status" value="1"/>
</dbReference>
<dbReference type="PANTHER" id="PTHR43155:SF2">
    <property type="entry name" value="CYCLIC DI-GMP PHOSPHODIESTERASE PA4108"/>
    <property type="match status" value="1"/>
</dbReference>
<dbReference type="SUPFAM" id="SSF109604">
    <property type="entry name" value="HD-domain/PDEase-like"/>
    <property type="match status" value="1"/>
</dbReference>
<organism evidence="3 4">
    <name type="scientific">Bythopirellula goksoeyrii</name>
    <dbReference type="NCBI Taxonomy" id="1400387"/>
    <lineage>
        <taxon>Bacteria</taxon>
        <taxon>Pseudomonadati</taxon>
        <taxon>Planctomycetota</taxon>
        <taxon>Planctomycetia</taxon>
        <taxon>Pirellulales</taxon>
        <taxon>Lacipirellulaceae</taxon>
        <taxon>Bythopirellula</taxon>
    </lineage>
</organism>
<dbReference type="RefSeq" id="WP_148074845.1">
    <property type="nucleotide sequence ID" value="NZ_CP042913.1"/>
</dbReference>
<keyword evidence="4" id="KW-1185">Reference proteome</keyword>
<reference evidence="3 4" key="1">
    <citation type="submission" date="2019-08" db="EMBL/GenBank/DDBJ databases">
        <title>Deep-cultivation of Planctomycetes and their phenomic and genomic characterization uncovers novel biology.</title>
        <authorList>
            <person name="Wiegand S."/>
            <person name="Jogler M."/>
            <person name="Boedeker C."/>
            <person name="Pinto D."/>
            <person name="Vollmers J."/>
            <person name="Rivas-Marin E."/>
            <person name="Kohn T."/>
            <person name="Peeters S.H."/>
            <person name="Heuer A."/>
            <person name="Rast P."/>
            <person name="Oberbeckmann S."/>
            <person name="Bunk B."/>
            <person name="Jeske O."/>
            <person name="Meyerdierks A."/>
            <person name="Storesund J.E."/>
            <person name="Kallscheuer N."/>
            <person name="Luecker S."/>
            <person name="Lage O.M."/>
            <person name="Pohl T."/>
            <person name="Merkel B.J."/>
            <person name="Hornburger P."/>
            <person name="Mueller R.-W."/>
            <person name="Bruemmer F."/>
            <person name="Labrenz M."/>
            <person name="Spormann A.M."/>
            <person name="Op den Camp H."/>
            <person name="Overmann J."/>
            <person name="Amann R."/>
            <person name="Jetten M.S.M."/>
            <person name="Mascher T."/>
            <person name="Medema M.H."/>
            <person name="Devos D.P."/>
            <person name="Kaster A.-K."/>
            <person name="Ovreas L."/>
            <person name="Rohde M."/>
            <person name="Galperin M.Y."/>
            <person name="Jogler C."/>
        </authorList>
    </citation>
    <scope>NUCLEOTIDE SEQUENCE [LARGE SCALE GENOMIC DNA]</scope>
    <source>
        <strain evidence="3 4">Pr1d</strain>
    </source>
</reference>
<dbReference type="EMBL" id="CP042913">
    <property type="protein sequence ID" value="QEG36511.1"/>
    <property type="molecule type" value="Genomic_DNA"/>
</dbReference>
<proteinExistence type="predicted"/>
<dbReference type="KEGG" id="bgok:Pr1d_38250"/>
<feature type="region of interest" description="Disordered" evidence="1">
    <location>
        <begin position="64"/>
        <end position="91"/>
    </location>
</feature>
<evidence type="ECO:0000313" key="3">
    <source>
        <dbReference type="EMBL" id="QEG36511.1"/>
    </source>
</evidence>
<keyword evidence="3" id="KW-0378">Hydrolase</keyword>
<evidence type="ECO:0000313" key="4">
    <source>
        <dbReference type="Proteomes" id="UP000323917"/>
    </source>
</evidence>
<dbReference type="OrthoDB" id="9804747at2"/>
<protein>
    <submittedName>
        <fullName evidence="3">Cyclic di-GMP phosphodiesterase response regulator RpfG</fullName>
        <ecNumber evidence="3">3.1.4.52</ecNumber>
    </submittedName>
</protein>
<dbReference type="PROSITE" id="PS51832">
    <property type="entry name" value="HD_GYP"/>
    <property type="match status" value="1"/>
</dbReference>
<gene>
    <name evidence="3" type="primary">rpfG_3</name>
    <name evidence="3" type="ORF">Pr1d_38250</name>
</gene>
<dbReference type="AlphaFoldDB" id="A0A5B9QQV7"/>
<feature type="compositionally biased region" description="Basic and acidic residues" evidence="1">
    <location>
        <begin position="78"/>
        <end position="91"/>
    </location>
</feature>
<dbReference type="GO" id="GO:0071111">
    <property type="term" value="F:cyclic-guanylate-specific phosphodiesterase activity"/>
    <property type="evidence" value="ECO:0007669"/>
    <property type="project" value="UniProtKB-EC"/>
</dbReference>
<dbReference type="Proteomes" id="UP000323917">
    <property type="component" value="Chromosome"/>
</dbReference>
<dbReference type="PANTHER" id="PTHR43155">
    <property type="entry name" value="CYCLIC DI-GMP PHOSPHODIESTERASE PA4108-RELATED"/>
    <property type="match status" value="1"/>
</dbReference>